<comment type="subunit">
    <text evidence="2 8">Tetramer of two alpha and two beta chains.</text>
</comment>
<dbReference type="InterPro" id="IPR011060">
    <property type="entry name" value="RibuloseP-bd_barrel"/>
</dbReference>
<evidence type="ECO:0000256" key="7">
    <source>
        <dbReference type="ARBA" id="ARBA00049047"/>
    </source>
</evidence>
<dbReference type="EC" id="4.2.1.20" evidence="8"/>
<reference evidence="10 11" key="1">
    <citation type="submission" date="2019-07" db="EMBL/GenBank/DDBJ databases">
        <authorList>
            <person name="Huq M.A."/>
        </authorList>
    </citation>
    <scope>NUCLEOTIDE SEQUENCE [LARGE SCALE GENOMIC DNA]</scope>
    <source>
        <strain evidence="10 11">MAH-3</strain>
    </source>
</reference>
<evidence type="ECO:0000313" key="10">
    <source>
        <dbReference type="EMBL" id="TSJ45821.1"/>
    </source>
</evidence>
<dbReference type="PANTHER" id="PTHR43406:SF1">
    <property type="entry name" value="TRYPTOPHAN SYNTHASE ALPHA CHAIN, CHLOROPLASTIC"/>
    <property type="match status" value="1"/>
</dbReference>
<dbReference type="RefSeq" id="WP_144332776.1">
    <property type="nucleotide sequence ID" value="NZ_VLPL01000003.1"/>
</dbReference>
<evidence type="ECO:0000256" key="8">
    <source>
        <dbReference type="HAMAP-Rule" id="MF_00131"/>
    </source>
</evidence>
<dbReference type="InterPro" id="IPR018204">
    <property type="entry name" value="Trp_synthase_alpha_AS"/>
</dbReference>
<keyword evidence="4 8" id="KW-0822">Tryptophan biosynthesis</keyword>
<comment type="caution">
    <text evidence="10">The sequence shown here is derived from an EMBL/GenBank/DDBJ whole genome shotgun (WGS) entry which is preliminary data.</text>
</comment>
<dbReference type="UniPathway" id="UPA00035">
    <property type="reaction ID" value="UER00044"/>
</dbReference>
<dbReference type="HAMAP" id="MF_00131">
    <property type="entry name" value="Trp_synth_alpha"/>
    <property type="match status" value="1"/>
</dbReference>
<evidence type="ECO:0000256" key="6">
    <source>
        <dbReference type="ARBA" id="ARBA00023239"/>
    </source>
</evidence>
<dbReference type="InterPro" id="IPR002028">
    <property type="entry name" value="Trp_synthase_suA"/>
</dbReference>
<feature type="active site" description="Proton acceptor" evidence="8">
    <location>
        <position position="52"/>
    </location>
</feature>
<dbReference type="GO" id="GO:0004834">
    <property type="term" value="F:tryptophan synthase activity"/>
    <property type="evidence" value="ECO:0007669"/>
    <property type="project" value="UniProtKB-UniRule"/>
</dbReference>
<proteinExistence type="inferred from homology"/>
<dbReference type="SUPFAM" id="SSF51366">
    <property type="entry name" value="Ribulose-phoshate binding barrel"/>
    <property type="match status" value="1"/>
</dbReference>
<name>A0A556N0U8_9FLAO</name>
<evidence type="ECO:0000256" key="5">
    <source>
        <dbReference type="ARBA" id="ARBA00023141"/>
    </source>
</evidence>
<dbReference type="InterPro" id="IPR013785">
    <property type="entry name" value="Aldolase_TIM"/>
</dbReference>
<keyword evidence="3 8" id="KW-0028">Amino-acid biosynthesis</keyword>
<evidence type="ECO:0000313" key="11">
    <source>
        <dbReference type="Proteomes" id="UP000316008"/>
    </source>
</evidence>
<evidence type="ECO:0000256" key="1">
    <source>
        <dbReference type="ARBA" id="ARBA00004733"/>
    </source>
</evidence>
<dbReference type="GO" id="GO:0005829">
    <property type="term" value="C:cytosol"/>
    <property type="evidence" value="ECO:0007669"/>
    <property type="project" value="TreeGrafter"/>
</dbReference>
<feature type="active site" description="Proton acceptor" evidence="8">
    <location>
        <position position="41"/>
    </location>
</feature>
<dbReference type="PANTHER" id="PTHR43406">
    <property type="entry name" value="TRYPTOPHAN SYNTHASE, ALPHA CHAIN"/>
    <property type="match status" value="1"/>
</dbReference>
<sequence>MNPFKKTEKSVSIFITAGYPNKTSLPEQIQLLQDQGIDFLEIGIPFSDPMADGPVIQEISSTALKNGMNLKLLFEQLSEIKEQIKIPLVLMGYLNPILQFGLTAFLEKCKSIGVSGLIIPDLSFELVQQKYLDYFRSFDVPLIYLITPATSDLRIAQIAHASSRSFIYLVGQNKITGSSYSLSVNSARYSEIKSLCGEVPLFLGFGISDASQKREAFSHADGVIIGSAYLKALSEQREKEFLENLLS</sequence>
<dbReference type="AlphaFoldDB" id="A0A556N0U8"/>
<dbReference type="Gene3D" id="3.20.20.70">
    <property type="entry name" value="Aldolase class I"/>
    <property type="match status" value="1"/>
</dbReference>
<protein>
    <recommendedName>
        <fullName evidence="8">Tryptophan synthase alpha chain</fullName>
        <ecNumber evidence="8">4.2.1.20</ecNumber>
    </recommendedName>
</protein>
<evidence type="ECO:0000256" key="2">
    <source>
        <dbReference type="ARBA" id="ARBA00011270"/>
    </source>
</evidence>
<gene>
    <name evidence="8 10" type="primary">trpA</name>
    <name evidence="10" type="ORF">FO442_08725</name>
</gene>
<accession>A0A556N0U8</accession>
<evidence type="ECO:0000256" key="9">
    <source>
        <dbReference type="RuleBase" id="RU003662"/>
    </source>
</evidence>
<keyword evidence="11" id="KW-1185">Reference proteome</keyword>
<evidence type="ECO:0000256" key="3">
    <source>
        <dbReference type="ARBA" id="ARBA00022605"/>
    </source>
</evidence>
<comment type="pathway">
    <text evidence="1 8">Amino-acid biosynthesis; L-tryptophan biosynthesis; L-tryptophan from chorismate: step 5/5.</text>
</comment>
<organism evidence="10 11">
    <name type="scientific">Fluviicola chungangensis</name>
    <dbReference type="NCBI Taxonomy" id="2597671"/>
    <lineage>
        <taxon>Bacteria</taxon>
        <taxon>Pseudomonadati</taxon>
        <taxon>Bacteroidota</taxon>
        <taxon>Flavobacteriia</taxon>
        <taxon>Flavobacteriales</taxon>
        <taxon>Crocinitomicaceae</taxon>
        <taxon>Fluviicola</taxon>
    </lineage>
</organism>
<dbReference type="NCBIfam" id="TIGR00262">
    <property type="entry name" value="trpA"/>
    <property type="match status" value="1"/>
</dbReference>
<dbReference type="PROSITE" id="PS00167">
    <property type="entry name" value="TRP_SYNTHASE_ALPHA"/>
    <property type="match status" value="1"/>
</dbReference>
<evidence type="ECO:0000256" key="4">
    <source>
        <dbReference type="ARBA" id="ARBA00022822"/>
    </source>
</evidence>
<dbReference type="Pfam" id="PF00290">
    <property type="entry name" value="Trp_syntA"/>
    <property type="match status" value="1"/>
</dbReference>
<keyword evidence="6 8" id="KW-0456">Lyase</keyword>
<dbReference type="CDD" id="cd04724">
    <property type="entry name" value="Tryptophan_synthase_alpha"/>
    <property type="match status" value="1"/>
</dbReference>
<dbReference type="EMBL" id="VLPL01000003">
    <property type="protein sequence ID" value="TSJ45821.1"/>
    <property type="molecule type" value="Genomic_DNA"/>
</dbReference>
<comment type="similarity">
    <text evidence="8 9">Belongs to the TrpA family.</text>
</comment>
<comment type="function">
    <text evidence="8">The alpha subunit is responsible for the aldol cleavage of indoleglycerol phosphate to indole and glyceraldehyde 3-phosphate.</text>
</comment>
<keyword evidence="5 8" id="KW-0057">Aromatic amino acid biosynthesis</keyword>
<comment type="catalytic activity">
    <reaction evidence="7 8">
        <text>(1S,2R)-1-C-(indol-3-yl)glycerol 3-phosphate + L-serine = D-glyceraldehyde 3-phosphate + L-tryptophan + H2O</text>
        <dbReference type="Rhea" id="RHEA:10532"/>
        <dbReference type="ChEBI" id="CHEBI:15377"/>
        <dbReference type="ChEBI" id="CHEBI:33384"/>
        <dbReference type="ChEBI" id="CHEBI:57912"/>
        <dbReference type="ChEBI" id="CHEBI:58866"/>
        <dbReference type="ChEBI" id="CHEBI:59776"/>
        <dbReference type="EC" id="4.2.1.20"/>
    </reaction>
</comment>
<dbReference type="OrthoDB" id="9804578at2"/>
<dbReference type="Proteomes" id="UP000316008">
    <property type="component" value="Unassembled WGS sequence"/>
</dbReference>